<comment type="caution">
    <text evidence="1">The sequence shown here is derived from an EMBL/GenBank/DDBJ whole genome shotgun (WGS) entry which is preliminary data.</text>
</comment>
<dbReference type="Proteomes" id="UP001217089">
    <property type="component" value="Unassembled WGS sequence"/>
</dbReference>
<evidence type="ECO:0000313" key="2">
    <source>
        <dbReference type="Proteomes" id="UP001217089"/>
    </source>
</evidence>
<reference evidence="1 2" key="1">
    <citation type="submission" date="2022-12" db="EMBL/GenBank/DDBJ databases">
        <title>Chromosome-level genome of Tegillarca granosa.</title>
        <authorList>
            <person name="Kim J."/>
        </authorList>
    </citation>
    <scope>NUCLEOTIDE SEQUENCE [LARGE SCALE GENOMIC DNA]</scope>
    <source>
        <strain evidence="1">Teg-2019</strain>
        <tissue evidence="1">Adductor muscle</tissue>
    </source>
</reference>
<sequence length="351" mass="40554">MAKALIDNMVQIGEYHVSCTLSTQSYNIMTFTICDITAPASGRQSRRNWIEICFHVIVSPSMFEDPKTDEVYIKFENPELDGWQSLNHKMEFVKDVGEGYMYYQKVIHIPPASAQRQIIHNYCVKHGTYTKMEYFYDRILKRDDSHRSFYIPQAAGKGIINQKPDQSFKNWLKKAFGFDSFEKLLRNDHERAFSAFFPRWPSSLPEMTDTADEFLDTIQNIYNGLKYVYQTSADLWSSLNDFNQYFGQALGGEMDNNNMVAPMVSDHGSDNSDTVLPVPPPRDKAHSLSVPLSTPDSYNVTEILNKDLADLILKLEGKLSSRFDLEKKMEEKYDKKLHETTRNLNPRLMLS</sequence>
<evidence type="ECO:0000313" key="1">
    <source>
        <dbReference type="EMBL" id="KAJ8314905.1"/>
    </source>
</evidence>
<gene>
    <name evidence="1" type="ORF">KUTeg_007055</name>
</gene>
<dbReference type="EMBL" id="JARBDR010000337">
    <property type="protein sequence ID" value="KAJ8314905.1"/>
    <property type="molecule type" value="Genomic_DNA"/>
</dbReference>
<protein>
    <submittedName>
        <fullName evidence="1">Uncharacterized protein</fullName>
    </submittedName>
</protein>
<keyword evidence="2" id="KW-1185">Reference proteome</keyword>
<name>A0ABQ9FF65_TEGGR</name>
<proteinExistence type="predicted"/>
<accession>A0ABQ9FF65</accession>
<organism evidence="1 2">
    <name type="scientific">Tegillarca granosa</name>
    <name type="common">Malaysian cockle</name>
    <name type="synonym">Anadara granosa</name>
    <dbReference type="NCBI Taxonomy" id="220873"/>
    <lineage>
        <taxon>Eukaryota</taxon>
        <taxon>Metazoa</taxon>
        <taxon>Spiralia</taxon>
        <taxon>Lophotrochozoa</taxon>
        <taxon>Mollusca</taxon>
        <taxon>Bivalvia</taxon>
        <taxon>Autobranchia</taxon>
        <taxon>Pteriomorphia</taxon>
        <taxon>Arcoida</taxon>
        <taxon>Arcoidea</taxon>
        <taxon>Arcidae</taxon>
        <taxon>Tegillarca</taxon>
    </lineage>
</organism>